<dbReference type="InterPro" id="IPR008042">
    <property type="entry name" value="Retrotrans_Pao"/>
</dbReference>
<dbReference type="Pfam" id="PF05380">
    <property type="entry name" value="Peptidase_A17"/>
    <property type="match status" value="1"/>
</dbReference>
<dbReference type="PANTHER" id="PTHR47331:SF1">
    <property type="entry name" value="GAG-LIKE PROTEIN"/>
    <property type="match status" value="1"/>
</dbReference>
<gene>
    <name evidence="1" type="ORF">AAFF_G00179650</name>
</gene>
<dbReference type="Proteomes" id="UP001221898">
    <property type="component" value="Unassembled WGS sequence"/>
</dbReference>
<name>A0AAD7SY74_9TELE</name>
<dbReference type="PANTHER" id="PTHR47331">
    <property type="entry name" value="PHD-TYPE DOMAIN-CONTAINING PROTEIN"/>
    <property type="match status" value="1"/>
</dbReference>
<keyword evidence="2" id="KW-1185">Reference proteome</keyword>
<reference evidence="1" key="1">
    <citation type="journal article" date="2023" name="Science">
        <title>Genome structures resolve the early diversification of teleost fishes.</title>
        <authorList>
            <person name="Parey E."/>
            <person name="Louis A."/>
            <person name="Montfort J."/>
            <person name="Bouchez O."/>
            <person name="Roques C."/>
            <person name="Iampietro C."/>
            <person name="Lluch J."/>
            <person name="Castinel A."/>
            <person name="Donnadieu C."/>
            <person name="Desvignes T."/>
            <person name="Floi Bucao C."/>
            <person name="Jouanno E."/>
            <person name="Wen M."/>
            <person name="Mejri S."/>
            <person name="Dirks R."/>
            <person name="Jansen H."/>
            <person name="Henkel C."/>
            <person name="Chen W.J."/>
            <person name="Zahm M."/>
            <person name="Cabau C."/>
            <person name="Klopp C."/>
            <person name="Thompson A.W."/>
            <person name="Robinson-Rechavi M."/>
            <person name="Braasch I."/>
            <person name="Lecointre G."/>
            <person name="Bobe J."/>
            <person name="Postlethwait J.H."/>
            <person name="Berthelot C."/>
            <person name="Roest Crollius H."/>
            <person name="Guiguen Y."/>
        </authorList>
    </citation>
    <scope>NUCLEOTIDE SEQUENCE</scope>
    <source>
        <strain evidence="1">NC1722</strain>
    </source>
</reference>
<evidence type="ECO:0000313" key="1">
    <source>
        <dbReference type="EMBL" id="KAJ8410930.1"/>
    </source>
</evidence>
<sequence length="117" mass="13336">MRLGWDEGIPEVLAQKWHNWLMDLNQLSDYEVQRCIKPRGFGKVASAQLHHFADTCEAGYGTVTYLLLENTKHQIYCSFLMDKARVAPLKSVTIPRMELTAATVAGHVDKMMLDKKN</sequence>
<dbReference type="AlphaFoldDB" id="A0AAD7SY74"/>
<proteinExistence type="predicted"/>
<comment type="caution">
    <text evidence="1">The sequence shown here is derived from an EMBL/GenBank/DDBJ whole genome shotgun (WGS) entry which is preliminary data.</text>
</comment>
<accession>A0AAD7SY74</accession>
<evidence type="ECO:0000313" key="2">
    <source>
        <dbReference type="Proteomes" id="UP001221898"/>
    </source>
</evidence>
<protein>
    <submittedName>
        <fullName evidence="1">Uncharacterized protein</fullName>
    </submittedName>
</protein>
<organism evidence="1 2">
    <name type="scientific">Aldrovandia affinis</name>
    <dbReference type="NCBI Taxonomy" id="143900"/>
    <lineage>
        <taxon>Eukaryota</taxon>
        <taxon>Metazoa</taxon>
        <taxon>Chordata</taxon>
        <taxon>Craniata</taxon>
        <taxon>Vertebrata</taxon>
        <taxon>Euteleostomi</taxon>
        <taxon>Actinopterygii</taxon>
        <taxon>Neopterygii</taxon>
        <taxon>Teleostei</taxon>
        <taxon>Notacanthiformes</taxon>
        <taxon>Halosauridae</taxon>
        <taxon>Aldrovandia</taxon>
    </lineage>
</organism>
<dbReference type="EMBL" id="JAINUG010000024">
    <property type="protein sequence ID" value="KAJ8410930.1"/>
    <property type="molecule type" value="Genomic_DNA"/>
</dbReference>